<organism evidence="1 2">
    <name type="scientific">Porphyromonas crevioricanis JCM 15906</name>
    <dbReference type="NCBI Taxonomy" id="1305617"/>
    <lineage>
        <taxon>Bacteria</taxon>
        <taxon>Pseudomonadati</taxon>
        <taxon>Bacteroidota</taxon>
        <taxon>Bacteroidia</taxon>
        <taxon>Bacteroidales</taxon>
        <taxon>Porphyromonadaceae</taxon>
        <taxon>Porphyromonas</taxon>
    </lineage>
</organism>
<sequence length="59" mass="6976">MRNGLQWSQERENNQKIVVVHTMACFNAFSFSKKRSWPMDVYSIGQLLMNQKEKENLAL</sequence>
<dbReference type="EMBL" id="BAOU01000010">
    <property type="protein sequence ID" value="GAD04709.1"/>
    <property type="molecule type" value="Genomic_DNA"/>
</dbReference>
<proteinExistence type="predicted"/>
<comment type="caution">
    <text evidence="1">The sequence shown here is derived from an EMBL/GenBank/DDBJ whole genome shotgun (WGS) entry which is preliminary data.</text>
</comment>
<reference evidence="2" key="1">
    <citation type="journal article" date="2013" name="Genome">
        <title>Draft Genome Sequences of Porphyromonas crevioricanis JCM 15906T and Porphyromonas cansulci JCM 13913T Isolated from a Canine Oral Cavity.</title>
        <authorList>
            <person name="Sakamoto M."/>
            <person name="Tanaka N."/>
            <person name="Shiwa Y."/>
            <person name="Yoshikawa H."/>
            <person name="Ohkuma M."/>
        </authorList>
    </citation>
    <scope>NUCLEOTIDE SEQUENCE [LARGE SCALE GENOMIC DNA]</scope>
    <source>
        <strain evidence="2">JCM 15906</strain>
    </source>
</reference>
<gene>
    <name evidence="1" type="ORF">PORCRE_404</name>
</gene>
<reference evidence="1 2" key="2">
    <citation type="journal article" date="2013" name="Genome Announc.">
        <title>Draft Genome Sequences of Porphyromonas crevioricanis JCM 15906T and Porphyromonas cansulci JCM 13913T Isolated from a Canine Oral Cavity.</title>
        <authorList>
            <person name="Sakamoto M."/>
            <person name="Tanaka N."/>
            <person name="Shiwa Y."/>
            <person name="Yoshikawa H."/>
            <person name="Ohkuma M."/>
        </authorList>
    </citation>
    <scope>NUCLEOTIDE SEQUENCE [LARGE SCALE GENOMIC DNA]</scope>
    <source>
        <strain evidence="1 2">JCM 15906</strain>
    </source>
</reference>
<evidence type="ECO:0000313" key="1">
    <source>
        <dbReference type="EMBL" id="GAD04709.1"/>
    </source>
</evidence>
<accession>S4PGI0</accession>
<name>S4PGI0_9PORP</name>
<protein>
    <submittedName>
        <fullName evidence="1">Uncharacterized protein</fullName>
    </submittedName>
</protein>
<dbReference type="AlphaFoldDB" id="S4PGI0"/>
<dbReference type="Proteomes" id="UP000018031">
    <property type="component" value="Unassembled WGS sequence"/>
</dbReference>
<evidence type="ECO:0000313" key="2">
    <source>
        <dbReference type="Proteomes" id="UP000018031"/>
    </source>
</evidence>